<dbReference type="EMBL" id="JARKIF010000015">
    <property type="protein sequence ID" value="KAJ7622072.1"/>
    <property type="molecule type" value="Genomic_DNA"/>
</dbReference>
<organism evidence="2 3">
    <name type="scientific">Roridomyces roridus</name>
    <dbReference type="NCBI Taxonomy" id="1738132"/>
    <lineage>
        <taxon>Eukaryota</taxon>
        <taxon>Fungi</taxon>
        <taxon>Dikarya</taxon>
        <taxon>Basidiomycota</taxon>
        <taxon>Agaricomycotina</taxon>
        <taxon>Agaricomycetes</taxon>
        <taxon>Agaricomycetidae</taxon>
        <taxon>Agaricales</taxon>
        <taxon>Marasmiineae</taxon>
        <taxon>Mycenaceae</taxon>
        <taxon>Roridomyces</taxon>
    </lineage>
</organism>
<reference evidence="2" key="1">
    <citation type="submission" date="2023-03" db="EMBL/GenBank/DDBJ databases">
        <title>Massive genome expansion in bonnet fungi (Mycena s.s.) driven by repeated elements and novel gene families across ecological guilds.</title>
        <authorList>
            <consortium name="Lawrence Berkeley National Laboratory"/>
            <person name="Harder C.B."/>
            <person name="Miyauchi S."/>
            <person name="Viragh M."/>
            <person name="Kuo A."/>
            <person name="Thoen E."/>
            <person name="Andreopoulos B."/>
            <person name="Lu D."/>
            <person name="Skrede I."/>
            <person name="Drula E."/>
            <person name="Henrissat B."/>
            <person name="Morin E."/>
            <person name="Kohler A."/>
            <person name="Barry K."/>
            <person name="LaButti K."/>
            <person name="Morin E."/>
            <person name="Salamov A."/>
            <person name="Lipzen A."/>
            <person name="Mereny Z."/>
            <person name="Hegedus B."/>
            <person name="Baldrian P."/>
            <person name="Stursova M."/>
            <person name="Weitz H."/>
            <person name="Taylor A."/>
            <person name="Grigoriev I.V."/>
            <person name="Nagy L.G."/>
            <person name="Martin F."/>
            <person name="Kauserud H."/>
        </authorList>
    </citation>
    <scope>NUCLEOTIDE SEQUENCE</scope>
    <source>
        <strain evidence="2">9284</strain>
    </source>
</reference>
<evidence type="ECO:0000256" key="1">
    <source>
        <dbReference type="SAM" id="SignalP"/>
    </source>
</evidence>
<feature type="chain" id="PRO_5041944434" evidence="1">
    <location>
        <begin position="18"/>
        <end position="82"/>
    </location>
</feature>
<protein>
    <submittedName>
        <fullName evidence="2">Uncharacterized protein</fullName>
    </submittedName>
</protein>
<keyword evidence="1" id="KW-0732">Signal</keyword>
<gene>
    <name evidence="2" type="ORF">FB45DRAFT_121573</name>
</gene>
<feature type="signal peptide" evidence="1">
    <location>
        <begin position="1"/>
        <end position="17"/>
    </location>
</feature>
<keyword evidence="3" id="KW-1185">Reference proteome</keyword>
<comment type="caution">
    <text evidence="2">The sequence shown here is derived from an EMBL/GenBank/DDBJ whole genome shotgun (WGS) entry which is preliminary data.</text>
</comment>
<dbReference type="AlphaFoldDB" id="A0AAD7BI59"/>
<dbReference type="Proteomes" id="UP001221142">
    <property type="component" value="Unassembled WGS sequence"/>
</dbReference>
<sequence>MQLLAAFIASFIAFTAANPVADLGAREPQIHCEIAPFLSCQGGINQQIACQAIPWSCPANGATPVIADVTCAADCTCEIPCP</sequence>
<evidence type="ECO:0000313" key="3">
    <source>
        <dbReference type="Proteomes" id="UP001221142"/>
    </source>
</evidence>
<name>A0AAD7BI59_9AGAR</name>
<accession>A0AAD7BI59</accession>
<proteinExistence type="predicted"/>
<evidence type="ECO:0000313" key="2">
    <source>
        <dbReference type="EMBL" id="KAJ7622072.1"/>
    </source>
</evidence>